<dbReference type="SUPFAM" id="SSF52540">
    <property type="entry name" value="P-loop containing nucleoside triphosphate hydrolases"/>
    <property type="match status" value="1"/>
</dbReference>
<evidence type="ECO:0000256" key="11">
    <source>
        <dbReference type="ARBA" id="ARBA00023169"/>
    </source>
</evidence>
<evidence type="ECO:0000256" key="12">
    <source>
        <dbReference type="ARBA" id="ARBA00024964"/>
    </source>
</evidence>
<proteinExistence type="inferred from homology"/>
<reference evidence="16 18" key="1">
    <citation type="submission" date="2014-12" db="EMBL/GenBank/DDBJ databases">
        <title>Draft genome sequences of 29 type strains of Enterococci.</title>
        <authorList>
            <person name="Zhong Z."/>
            <person name="Sun Z."/>
            <person name="Liu W."/>
            <person name="Zhang W."/>
            <person name="Zhang H."/>
        </authorList>
    </citation>
    <scope>NUCLEOTIDE SEQUENCE [LARGE SCALE GENOMIC DNA]</scope>
    <source>
        <strain evidence="16 18">DSM 22801</strain>
    </source>
</reference>
<dbReference type="InterPro" id="IPR005702">
    <property type="entry name" value="Wzc-like_C"/>
</dbReference>
<dbReference type="GO" id="GO:0004715">
    <property type="term" value="F:non-membrane spanning protein tyrosine kinase activity"/>
    <property type="evidence" value="ECO:0007669"/>
    <property type="project" value="UniProtKB-EC"/>
</dbReference>
<keyword evidence="7 15" id="KW-0418">Kinase</keyword>
<evidence type="ECO:0000256" key="10">
    <source>
        <dbReference type="ARBA" id="ARBA00023137"/>
    </source>
</evidence>
<evidence type="ECO:0000256" key="4">
    <source>
        <dbReference type="ARBA" id="ARBA00019200"/>
    </source>
</evidence>
<dbReference type="PANTHER" id="PTHR32309:SF13">
    <property type="entry name" value="FERRIC ENTEROBACTIN TRANSPORT PROTEIN FEPE"/>
    <property type="match status" value="1"/>
</dbReference>
<dbReference type="Pfam" id="PF13614">
    <property type="entry name" value="AAA_31"/>
    <property type="match status" value="1"/>
</dbReference>
<dbReference type="InterPro" id="IPR027417">
    <property type="entry name" value="P-loop_NTPase"/>
</dbReference>
<protein>
    <recommendedName>
        <fullName evidence="4">Tyrosine-protein kinase CpsD</fullName>
        <ecNumber evidence="3">2.7.10.2</ecNumber>
    </recommendedName>
</protein>
<dbReference type="EC" id="2.7.10.2" evidence="3"/>
<feature type="domain" description="AAA" evidence="14">
    <location>
        <begin position="61"/>
        <end position="188"/>
    </location>
</feature>
<evidence type="ECO:0000256" key="13">
    <source>
        <dbReference type="ARBA" id="ARBA00051245"/>
    </source>
</evidence>
<evidence type="ECO:0000256" key="7">
    <source>
        <dbReference type="ARBA" id="ARBA00022777"/>
    </source>
</evidence>
<evidence type="ECO:0000313" key="18">
    <source>
        <dbReference type="Proteomes" id="UP000183039"/>
    </source>
</evidence>
<dbReference type="RefSeq" id="WP_071878055.1">
    <property type="nucleotide sequence ID" value="NZ_JXLC01000014.1"/>
</dbReference>
<dbReference type="Proteomes" id="UP000183039">
    <property type="component" value="Unassembled WGS sequence"/>
</dbReference>
<comment type="function">
    <text evidence="12">Involved in the regulation of capsular polysaccharide biosynthesis. Autophosphorylation of CpsD attenuates its activity and reduces the level of encapsulation. May be part of a complex that directs the coordinated polymerization and export to the cell surface of the capsular polysaccharide.</text>
</comment>
<dbReference type="AlphaFoldDB" id="A0A0S3KC41"/>
<dbReference type="GO" id="GO:0045227">
    <property type="term" value="P:capsule polysaccharide biosynthetic process"/>
    <property type="evidence" value="ECO:0007669"/>
    <property type="project" value="UniProtKB-UniPathway"/>
</dbReference>
<evidence type="ECO:0000256" key="2">
    <source>
        <dbReference type="ARBA" id="ARBA00007316"/>
    </source>
</evidence>
<comment type="catalytic activity">
    <reaction evidence="13">
        <text>L-tyrosyl-[protein] + ATP = O-phospho-L-tyrosyl-[protein] + ADP + H(+)</text>
        <dbReference type="Rhea" id="RHEA:10596"/>
        <dbReference type="Rhea" id="RHEA-COMP:10136"/>
        <dbReference type="Rhea" id="RHEA-COMP:20101"/>
        <dbReference type="ChEBI" id="CHEBI:15378"/>
        <dbReference type="ChEBI" id="CHEBI:30616"/>
        <dbReference type="ChEBI" id="CHEBI:46858"/>
        <dbReference type="ChEBI" id="CHEBI:61978"/>
        <dbReference type="ChEBI" id="CHEBI:456216"/>
        <dbReference type="EC" id="2.7.10.2"/>
    </reaction>
</comment>
<keyword evidence="6" id="KW-0547">Nucleotide-binding</keyword>
<keyword evidence="8" id="KW-0067">ATP-binding</keyword>
<name>A0A0S3KC41_9ENTE</name>
<evidence type="ECO:0000256" key="6">
    <source>
        <dbReference type="ARBA" id="ARBA00022741"/>
    </source>
</evidence>
<evidence type="ECO:0000256" key="5">
    <source>
        <dbReference type="ARBA" id="ARBA00022679"/>
    </source>
</evidence>
<dbReference type="CDD" id="cd05387">
    <property type="entry name" value="BY-kinase"/>
    <property type="match status" value="1"/>
</dbReference>
<keyword evidence="11" id="KW-0270">Exopolysaccharide synthesis</keyword>
<evidence type="ECO:0000256" key="9">
    <source>
        <dbReference type="ARBA" id="ARBA00022903"/>
    </source>
</evidence>
<dbReference type="EMBL" id="JXLC01000014">
    <property type="protein sequence ID" value="OJG91458.1"/>
    <property type="molecule type" value="Genomic_DNA"/>
</dbReference>
<dbReference type="KEGG" id="ess:ATZ33_09745"/>
<reference evidence="15 17" key="2">
    <citation type="submission" date="2015-12" db="EMBL/GenBank/DDBJ databases">
        <authorList>
            <person name="Lauer A."/>
            <person name="Humrighouse B."/>
            <person name="Loparev V."/>
            <person name="Shewmaker P.L."/>
            <person name="Whitney A.M."/>
            <person name="McLaughlin R.W."/>
        </authorList>
    </citation>
    <scope>NUCLEOTIDE SEQUENCE [LARGE SCALE GENOMIC DNA]</scope>
    <source>
        <strain evidence="15 17">LMG 23085</strain>
    </source>
</reference>
<evidence type="ECO:0000256" key="3">
    <source>
        <dbReference type="ARBA" id="ARBA00011903"/>
    </source>
</evidence>
<evidence type="ECO:0000256" key="8">
    <source>
        <dbReference type="ARBA" id="ARBA00022840"/>
    </source>
</evidence>
<accession>A0A0S3KC41</accession>
<evidence type="ECO:0000259" key="14">
    <source>
        <dbReference type="Pfam" id="PF13614"/>
    </source>
</evidence>
<comment type="pathway">
    <text evidence="1">Capsule biogenesis; capsule polysaccharide biosynthesis.</text>
</comment>
<dbReference type="Proteomes" id="UP000065511">
    <property type="component" value="Chromosome"/>
</dbReference>
<gene>
    <name evidence="15" type="ORF">ATZ33_09745</name>
    <name evidence="16" type="ORF">RV15_GL000735</name>
</gene>
<sequence>MANKGRVQKKQKTKAVSLITLADKTSPISEQYRTIRTNIQYAMVDRDLKTLVITSSGPSEGKSTTSANLAIVFANSGKRVLLVDADMRKPTVAKTFSLDNIRGLSTLLGSRETMLHQVVQSSGVDNLFLMTSGPKPPNPSELLDSRRMKELILELKHQYDLVIFDMPPVVAVTDAQIVASKSDGTILVVRENVSKRDSLLKAKSLLELVDANILGVVYNGSKNITDQGYYYGT</sequence>
<dbReference type="InterPro" id="IPR050445">
    <property type="entry name" value="Bact_polysacc_biosynth/exp"/>
</dbReference>
<keyword evidence="5" id="KW-0808">Transferase</keyword>
<evidence type="ECO:0000313" key="17">
    <source>
        <dbReference type="Proteomes" id="UP000065511"/>
    </source>
</evidence>
<dbReference type="InterPro" id="IPR025669">
    <property type="entry name" value="AAA_dom"/>
</dbReference>
<comment type="similarity">
    <text evidence="2">Belongs to the CpsD/CapB family.</text>
</comment>
<dbReference type="GO" id="GO:0042802">
    <property type="term" value="F:identical protein binding"/>
    <property type="evidence" value="ECO:0007669"/>
    <property type="project" value="UniProtKB-ARBA"/>
</dbReference>
<keyword evidence="10" id="KW-0829">Tyrosine-protein kinase</keyword>
<dbReference type="Gene3D" id="3.40.50.300">
    <property type="entry name" value="P-loop containing nucleotide triphosphate hydrolases"/>
    <property type="match status" value="1"/>
</dbReference>
<dbReference type="PANTHER" id="PTHR32309">
    <property type="entry name" value="TYROSINE-PROTEIN KINASE"/>
    <property type="match status" value="1"/>
</dbReference>
<dbReference type="EMBL" id="CP013614">
    <property type="protein sequence ID" value="ALS01641.1"/>
    <property type="molecule type" value="Genomic_DNA"/>
</dbReference>
<evidence type="ECO:0000313" key="15">
    <source>
        <dbReference type="EMBL" id="ALS01641.1"/>
    </source>
</evidence>
<dbReference type="GO" id="GO:0005886">
    <property type="term" value="C:plasma membrane"/>
    <property type="evidence" value="ECO:0007669"/>
    <property type="project" value="TreeGrafter"/>
</dbReference>
<keyword evidence="17" id="KW-1185">Reference proteome</keyword>
<dbReference type="GO" id="GO:0005524">
    <property type="term" value="F:ATP binding"/>
    <property type="evidence" value="ECO:0007669"/>
    <property type="project" value="UniProtKB-KW"/>
</dbReference>
<dbReference type="FunFam" id="3.40.50.300:FF:000527">
    <property type="entry name" value="Tyrosine-protein kinase etk"/>
    <property type="match status" value="1"/>
</dbReference>
<organism evidence="16 18">
    <name type="scientific">Enterococcus silesiacus</name>
    <dbReference type="NCBI Taxonomy" id="332949"/>
    <lineage>
        <taxon>Bacteria</taxon>
        <taxon>Bacillati</taxon>
        <taxon>Bacillota</taxon>
        <taxon>Bacilli</taxon>
        <taxon>Lactobacillales</taxon>
        <taxon>Enterococcaceae</taxon>
        <taxon>Enterococcus</taxon>
    </lineage>
</organism>
<evidence type="ECO:0000256" key="1">
    <source>
        <dbReference type="ARBA" id="ARBA00005132"/>
    </source>
</evidence>
<dbReference type="OrthoDB" id="9794577at2"/>
<dbReference type="NCBIfam" id="TIGR01007">
    <property type="entry name" value="eps_fam"/>
    <property type="match status" value="1"/>
</dbReference>
<keyword evidence="9" id="KW-0972">Capsule biogenesis/degradation</keyword>
<evidence type="ECO:0000313" key="16">
    <source>
        <dbReference type="EMBL" id="OJG91458.1"/>
    </source>
</evidence>